<accession>A0A3M6YH57</accession>
<protein>
    <submittedName>
        <fullName evidence="1">Uncharacterized protein</fullName>
    </submittedName>
</protein>
<organism evidence="1 2">
    <name type="scientific">Hortaea werneckii</name>
    <name type="common">Black yeast</name>
    <name type="synonym">Cladosporium werneckii</name>
    <dbReference type="NCBI Taxonomy" id="91943"/>
    <lineage>
        <taxon>Eukaryota</taxon>
        <taxon>Fungi</taxon>
        <taxon>Dikarya</taxon>
        <taxon>Ascomycota</taxon>
        <taxon>Pezizomycotina</taxon>
        <taxon>Dothideomycetes</taxon>
        <taxon>Dothideomycetidae</taxon>
        <taxon>Mycosphaerellales</taxon>
        <taxon>Teratosphaeriaceae</taxon>
        <taxon>Hortaea</taxon>
    </lineage>
</organism>
<dbReference type="Proteomes" id="UP000282582">
    <property type="component" value="Unassembled WGS sequence"/>
</dbReference>
<evidence type="ECO:0000313" key="2">
    <source>
        <dbReference type="Proteomes" id="UP000282582"/>
    </source>
</evidence>
<name>A0A3M6YH57_HORWE</name>
<proteinExistence type="predicted"/>
<dbReference type="EMBL" id="QWIK01000685">
    <property type="protein sequence ID" value="RMY02385.1"/>
    <property type="molecule type" value="Genomic_DNA"/>
</dbReference>
<sequence>MFGLTSTDLSIFMARPLQRKSSEEHEHPLLQEAEEGLGVRKARETVSRWSIELGVGIWLPVVGAAKNVRLRSESASIDCEEIEAMKIQCQDSNSQNFSYGAAYGERNPRARPPGVAPAHDGYTPGENRRLLYNQFQRDMINIKYRGHQ</sequence>
<dbReference type="VEuPathDB" id="FungiDB:BTJ68_12177"/>
<comment type="caution">
    <text evidence="1">The sequence shown here is derived from an EMBL/GenBank/DDBJ whole genome shotgun (WGS) entry which is preliminary data.</text>
</comment>
<gene>
    <name evidence="1" type="ORF">D0868_07993</name>
</gene>
<evidence type="ECO:0000313" key="1">
    <source>
        <dbReference type="EMBL" id="RMY02385.1"/>
    </source>
</evidence>
<reference evidence="1 2" key="1">
    <citation type="journal article" date="2018" name="BMC Genomics">
        <title>Genomic evidence for intraspecific hybridization in a clonal and extremely halotolerant yeast.</title>
        <authorList>
            <person name="Gostincar C."/>
            <person name="Stajich J.E."/>
            <person name="Zupancic J."/>
            <person name="Zalar P."/>
            <person name="Gunde-Cimerman N."/>
        </authorList>
    </citation>
    <scope>NUCLEOTIDE SEQUENCE [LARGE SCALE GENOMIC DNA]</scope>
    <source>
        <strain evidence="1 2">EXF-6654</strain>
    </source>
</reference>
<dbReference type="AlphaFoldDB" id="A0A3M6YH57"/>